<feature type="domain" description="PASTA" evidence="5">
    <location>
        <begin position="600"/>
        <end position="663"/>
    </location>
</feature>
<dbReference type="Pfam" id="PF03793">
    <property type="entry name" value="PASTA"/>
    <property type="match status" value="1"/>
</dbReference>
<dbReference type="GO" id="GO:0005886">
    <property type="term" value="C:plasma membrane"/>
    <property type="evidence" value="ECO:0007669"/>
    <property type="project" value="TreeGrafter"/>
</dbReference>
<reference evidence="6" key="2">
    <citation type="journal article" date="2021" name="PeerJ">
        <title>Extensive microbial diversity within the chicken gut microbiome revealed by metagenomics and culture.</title>
        <authorList>
            <person name="Gilroy R."/>
            <person name="Ravi A."/>
            <person name="Getino M."/>
            <person name="Pursley I."/>
            <person name="Horton D.L."/>
            <person name="Alikhan N.F."/>
            <person name="Baker D."/>
            <person name="Gharbi K."/>
            <person name="Hall N."/>
            <person name="Watson M."/>
            <person name="Adriaenssens E.M."/>
            <person name="Foster-Nyarko E."/>
            <person name="Jarju S."/>
            <person name="Secka A."/>
            <person name="Antonio M."/>
            <person name="Oren A."/>
            <person name="Chaudhuri R.R."/>
            <person name="La Ragione R."/>
            <person name="Hildebrand F."/>
            <person name="Pallen M.J."/>
        </authorList>
    </citation>
    <scope>NUCLEOTIDE SEQUENCE</scope>
    <source>
        <strain evidence="6">ChiSjej4B22-8349</strain>
    </source>
</reference>
<dbReference type="Gene3D" id="3.90.1310.10">
    <property type="entry name" value="Penicillin-binding protein 2a (Domain 2)"/>
    <property type="match status" value="1"/>
</dbReference>
<proteinExistence type="inferred from homology"/>
<dbReference type="InterPro" id="IPR005543">
    <property type="entry name" value="PASTA_dom"/>
</dbReference>
<evidence type="ECO:0000256" key="3">
    <source>
        <dbReference type="ARBA" id="ARBA00023136"/>
    </source>
</evidence>
<dbReference type="Gene3D" id="3.30.10.20">
    <property type="match status" value="1"/>
</dbReference>
<keyword evidence="3 4" id="KW-0472">Membrane</keyword>
<organism evidence="6 7">
    <name type="scientific">Candidatus Allocopromorpha excrementipullorum</name>
    <dbReference type="NCBI Taxonomy" id="2840743"/>
    <lineage>
        <taxon>Bacteria</taxon>
        <taxon>Bacillati</taxon>
        <taxon>Bacillota</taxon>
        <taxon>Clostridia</taxon>
        <taxon>Eubacteriales</taxon>
        <taxon>Eubacteriaceae</taxon>
        <taxon>Eubacteriaceae incertae sedis</taxon>
        <taxon>Candidatus Allocopromorpha</taxon>
    </lineage>
</organism>
<dbReference type="InterPro" id="IPR012338">
    <property type="entry name" value="Beta-lactam/transpept-like"/>
</dbReference>
<dbReference type="GO" id="GO:0071555">
    <property type="term" value="P:cell wall organization"/>
    <property type="evidence" value="ECO:0007669"/>
    <property type="project" value="TreeGrafter"/>
</dbReference>
<dbReference type="InterPro" id="IPR050515">
    <property type="entry name" value="Beta-lactam/transpept"/>
</dbReference>
<evidence type="ECO:0000256" key="1">
    <source>
        <dbReference type="ARBA" id="ARBA00004370"/>
    </source>
</evidence>
<dbReference type="CDD" id="cd06577">
    <property type="entry name" value="PASTA_pknB"/>
    <property type="match status" value="1"/>
</dbReference>
<dbReference type="AlphaFoldDB" id="A0A9D1N5Z5"/>
<dbReference type="InterPro" id="IPR036138">
    <property type="entry name" value="PBP_dimer_sf"/>
</dbReference>
<dbReference type="PROSITE" id="PS51178">
    <property type="entry name" value="PASTA"/>
    <property type="match status" value="1"/>
</dbReference>
<dbReference type="Gene3D" id="3.40.710.10">
    <property type="entry name" value="DD-peptidase/beta-lactamase superfamily"/>
    <property type="match status" value="1"/>
</dbReference>
<name>A0A9D1N5Z5_9FIRM</name>
<protein>
    <submittedName>
        <fullName evidence="6">PASTA domain-containing protein</fullName>
    </submittedName>
</protein>
<dbReference type="SUPFAM" id="SSF56519">
    <property type="entry name" value="Penicillin binding protein dimerisation domain"/>
    <property type="match status" value="1"/>
</dbReference>
<comment type="subcellular location">
    <subcellularLocation>
        <location evidence="1">Membrane</location>
    </subcellularLocation>
</comment>
<comment type="caution">
    <text evidence="6">The sequence shown here is derived from an EMBL/GenBank/DDBJ whole genome shotgun (WGS) entry which is preliminary data.</text>
</comment>
<evidence type="ECO:0000313" key="7">
    <source>
        <dbReference type="Proteomes" id="UP000824130"/>
    </source>
</evidence>
<dbReference type="EMBL" id="DVOB01000046">
    <property type="protein sequence ID" value="HIU95480.1"/>
    <property type="molecule type" value="Genomic_DNA"/>
</dbReference>
<dbReference type="SUPFAM" id="SSF56601">
    <property type="entry name" value="beta-lactamase/transpeptidase-like"/>
    <property type="match status" value="1"/>
</dbReference>
<keyword evidence="4" id="KW-0812">Transmembrane</keyword>
<dbReference type="InterPro" id="IPR005311">
    <property type="entry name" value="PBP_dimer"/>
</dbReference>
<dbReference type="SMART" id="SM00740">
    <property type="entry name" value="PASTA"/>
    <property type="match status" value="1"/>
</dbReference>
<keyword evidence="4" id="KW-1133">Transmembrane helix</keyword>
<gene>
    <name evidence="6" type="ORF">IAD25_02030</name>
</gene>
<comment type="similarity">
    <text evidence="2">Belongs to the transpeptidase family.</text>
</comment>
<evidence type="ECO:0000313" key="6">
    <source>
        <dbReference type="EMBL" id="HIU95480.1"/>
    </source>
</evidence>
<sequence length="663" mass="72341">MTSLNSSKKNLIIILIIVFVCLLLLCLRLGWIQIVKGSEYSEKAVEQQTRDTPIEADRGVIYDTNGNELAVSVTCYTIWVRPSDVRSGETNAEKNENIEKVSQSLAEILGLDYEEVKSEVTKEQSIVKIEQGVDKDTADKIRDADLPGVEIAEDTKRSYPLGAFASHTLGTVNDDNEGRSGLELQYNTYLSGIAGRWVNYTDTGGNRLSYGEERYYQAEDGYSIVTTIDQVIQHYTEKAIAQVQESTSSERVMAIVMNPKTGEILAMAQTPEFDLNDPTTPLDEEEQKKLESMSDSEKVTYWNQMWRNFLISDAYEPGSTFKLLTTAIALEEGVTDLDSTYTCTGSIEVAGQIIHCWRSENPHGTQTLKQAVGNSCNPVFVQLATEIGIEKFYDYMATFGITGKTGIDFPGEGTAILQDEDSAGPVGLATIGFGHGVAVTPIQLITAVSAFGNDGKLMQPRLVKELRDSDGNTVETFDEKVVRQVVSKETADELCDIMQYVVDEGGGGTAKVEGYKVGAKTGTANKVNDEGTGYLEDTYSSCIAMAPMDDPQVAVLVIADSPKGVRYGSTTAAPGVQQILSDTLRYLNISPDEESQEEADEERVQVPDVVGEKASEAIGILAGDSLSYDMDEDAAAESDFIVTKQYPAAGTEVKKGSKVYLYE</sequence>
<dbReference type="Pfam" id="PF00905">
    <property type="entry name" value="Transpeptidase"/>
    <property type="match status" value="1"/>
</dbReference>
<evidence type="ECO:0000256" key="4">
    <source>
        <dbReference type="SAM" id="Phobius"/>
    </source>
</evidence>
<evidence type="ECO:0000256" key="2">
    <source>
        <dbReference type="ARBA" id="ARBA00007171"/>
    </source>
</evidence>
<feature type="transmembrane region" description="Helical" evidence="4">
    <location>
        <begin position="12"/>
        <end position="31"/>
    </location>
</feature>
<dbReference type="GO" id="GO:0008658">
    <property type="term" value="F:penicillin binding"/>
    <property type="evidence" value="ECO:0007669"/>
    <property type="project" value="InterPro"/>
</dbReference>
<dbReference type="Pfam" id="PF03717">
    <property type="entry name" value="PBP_dimer"/>
    <property type="match status" value="1"/>
</dbReference>
<dbReference type="PANTHER" id="PTHR30627">
    <property type="entry name" value="PEPTIDOGLYCAN D,D-TRANSPEPTIDASE"/>
    <property type="match status" value="1"/>
</dbReference>
<dbReference type="InterPro" id="IPR001460">
    <property type="entry name" value="PCN-bd_Tpept"/>
</dbReference>
<reference evidence="6" key="1">
    <citation type="submission" date="2020-10" db="EMBL/GenBank/DDBJ databases">
        <authorList>
            <person name="Gilroy R."/>
        </authorList>
    </citation>
    <scope>NUCLEOTIDE SEQUENCE</scope>
    <source>
        <strain evidence="6">ChiSjej4B22-8349</strain>
    </source>
</reference>
<dbReference type="Proteomes" id="UP000824130">
    <property type="component" value="Unassembled WGS sequence"/>
</dbReference>
<accession>A0A9D1N5Z5</accession>
<dbReference type="PANTHER" id="PTHR30627:SF1">
    <property type="entry name" value="PEPTIDOGLYCAN D,D-TRANSPEPTIDASE FTSI"/>
    <property type="match status" value="1"/>
</dbReference>
<evidence type="ECO:0000259" key="5">
    <source>
        <dbReference type="PROSITE" id="PS51178"/>
    </source>
</evidence>